<dbReference type="FunFam" id="1.10.630.10:FF:000048">
    <property type="entry name" value="3-epi-6-deoxocathasterone 23-monooxygenase CYP90D1"/>
    <property type="match status" value="1"/>
</dbReference>
<dbReference type="GO" id="GO:0048441">
    <property type="term" value="P:petal development"/>
    <property type="evidence" value="ECO:0007669"/>
    <property type="project" value="UniProtKB-ARBA"/>
</dbReference>
<reference evidence="21" key="1">
    <citation type="journal article" date="2016" name="Nature">
        <title>The genome of the seagrass Zostera marina reveals angiosperm adaptation to the sea.</title>
        <authorList>
            <person name="Olsen J.L."/>
            <person name="Rouze P."/>
            <person name="Verhelst B."/>
            <person name="Lin Y.-C."/>
            <person name="Bayer T."/>
            <person name="Collen J."/>
            <person name="Dattolo E."/>
            <person name="De Paoli E."/>
            <person name="Dittami S."/>
            <person name="Maumus F."/>
            <person name="Michel G."/>
            <person name="Kersting A."/>
            <person name="Lauritano C."/>
            <person name="Lohaus R."/>
            <person name="Toepel M."/>
            <person name="Tonon T."/>
            <person name="Vanneste K."/>
            <person name="Amirebrahimi M."/>
            <person name="Brakel J."/>
            <person name="Bostroem C."/>
            <person name="Chovatia M."/>
            <person name="Grimwood J."/>
            <person name="Jenkins J.W."/>
            <person name="Jueterbock A."/>
            <person name="Mraz A."/>
            <person name="Stam W.T."/>
            <person name="Tice H."/>
            <person name="Bornberg-Bauer E."/>
            <person name="Green P.J."/>
            <person name="Pearson G.A."/>
            <person name="Procaccini G."/>
            <person name="Duarte C.M."/>
            <person name="Schmutz J."/>
            <person name="Reusch T.B.H."/>
            <person name="Van de Peer Y."/>
        </authorList>
    </citation>
    <scope>NUCLEOTIDE SEQUENCE [LARGE SCALE GENOMIC DNA]</scope>
    <source>
        <strain evidence="21">cv. Finnish</strain>
    </source>
</reference>
<keyword evidence="21" id="KW-1185">Reference proteome</keyword>
<dbReference type="GO" id="GO:0016132">
    <property type="term" value="P:brassinosteroid biosynthetic process"/>
    <property type="evidence" value="ECO:0000318"/>
    <property type="project" value="GO_Central"/>
</dbReference>
<dbReference type="GO" id="GO:0016020">
    <property type="term" value="C:membrane"/>
    <property type="evidence" value="ECO:0007669"/>
    <property type="project" value="UniProtKB-SubCell"/>
</dbReference>
<dbReference type="GO" id="GO:0010268">
    <property type="term" value="P:brassinosteroid homeostasis"/>
    <property type="evidence" value="ECO:0000318"/>
    <property type="project" value="GO_Central"/>
</dbReference>
<dbReference type="CDD" id="cd11043">
    <property type="entry name" value="CYP90-like"/>
    <property type="match status" value="1"/>
</dbReference>
<dbReference type="GO" id="GO:0020037">
    <property type="term" value="F:heme binding"/>
    <property type="evidence" value="ECO:0007669"/>
    <property type="project" value="InterPro"/>
</dbReference>
<dbReference type="AlphaFoldDB" id="A0A0K9NSJ6"/>
<dbReference type="Proteomes" id="UP000036987">
    <property type="component" value="Unassembled WGS sequence"/>
</dbReference>
<dbReference type="OMA" id="MKRRMPV"/>
<evidence type="ECO:0000256" key="1">
    <source>
        <dbReference type="ARBA" id="ARBA00001971"/>
    </source>
</evidence>
<dbReference type="GO" id="GO:0048366">
    <property type="term" value="P:leaf development"/>
    <property type="evidence" value="ECO:0007669"/>
    <property type="project" value="UniProtKB-ARBA"/>
</dbReference>
<feature type="signal peptide" evidence="19">
    <location>
        <begin position="1"/>
        <end position="19"/>
    </location>
</feature>
<dbReference type="PANTHER" id="PTHR24286">
    <property type="entry name" value="CYTOCHROME P450 26"/>
    <property type="match status" value="1"/>
</dbReference>
<dbReference type="GO" id="GO:0048443">
    <property type="term" value="P:stamen development"/>
    <property type="evidence" value="ECO:0007669"/>
    <property type="project" value="UniProtKB-ARBA"/>
</dbReference>
<evidence type="ECO:0000256" key="19">
    <source>
        <dbReference type="SAM" id="SignalP"/>
    </source>
</evidence>
<dbReference type="EMBL" id="LFYR01001739">
    <property type="protein sequence ID" value="KMZ59741.1"/>
    <property type="molecule type" value="Genomic_DNA"/>
</dbReference>
<keyword evidence="10 17" id="KW-0408">Iron</keyword>
<sequence>METLLIMCMLAAGAAAALAAFFIKKIEPSSSSSSSPMSKLLLLPPGTMGWPFVGETLEFISHAYTSCPEAFVEKRRMLYGTKVFKTHLFGSPTIVSTDSEINRMILQGDTASFVPSYPRSLMELMGESSILLITGGLQRKLHGLIAGFFKSPVLKSQITADMRRYVEDSMSSWEDGQTIYIQDEAKQIAFQVLVKVLISMEPGKELQILKLQFTEFIAGLMSLPLKIPGSRLYRSLQAKKKMVDLVKDIVRRRRRSGSAEEYCNDVIDVLINDGSDELTDHLIAENMIDLMIPGEDSVPILITLAVKYLSDCPPALRQTEEENTQLKLISETKGRLLEWDDYMSLSFTQNVISESLRMGNVIAGIMRKAMRDVEVKGGKFMIPKGWCVLTYFRSVHLDADFYDQPFKFNPWRWQNKETPGGSNFFTPFGGGQKLCPGLDLARLEASIFLHHLLTTFRWVAEDDGVVNFPTVRMKKGMPIKVNRKGV</sequence>
<keyword evidence="7 17" id="KW-0479">Metal-binding</keyword>
<evidence type="ECO:0000256" key="17">
    <source>
        <dbReference type="PIRSR" id="PIRSR602403-1"/>
    </source>
</evidence>
<dbReference type="GO" id="GO:0016709">
    <property type="term" value="F:oxidoreductase activity, acting on paired donors, with incorporation or reduction of molecular oxygen, NAD(P)H as one donor, and incorporation of one atom of oxygen"/>
    <property type="evidence" value="ECO:0000318"/>
    <property type="project" value="GO_Central"/>
</dbReference>
<keyword evidence="8" id="KW-1133">Transmembrane helix</keyword>
<gene>
    <name evidence="20" type="ORF">ZOSMA_65G00740</name>
</gene>
<evidence type="ECO:0000313" key="20">
    <source>
        <dbReference type="EMBL" id="KMZ59741.1"/>
    </source>
</evidence>
<evidence type="ECO:0000256" key="11">
    <source>
        <dbReference type="ARBA" id="ARBA00023033"/>
    </source>
</evidence>
<dbReference type="OrthoDB" id="3945418at2759"/>
<comment type="pathway">
    <text evidence="3">Hormone biosynthesis.</text>
</comment>
<protein>
    <recommendedName>
        <fullName evidence="15">Cytochrome P450 90D2</fullName>
    </recommendedName>
    <alternativeName>
        <fullName evidence="16">3-dehydro-6-deoxoteasterone synthase</fullName>
    </alternativeName>
</protein>
<dbReference type="InterPro" id="IPR017972">
    <property type="entry name" value="Cyt_P450_CS"/>
</dbReference>
<dbReference type="GO" id="GO:0005506">
    <property type="term" value="F:iron ion binding"/>
    <property type="evidence" value="ECO:0007669"/>
    <property type="project" value="InterPro"/>
</dbReference>
<evidence type="ECO:0000256" key="6">
    <source>
        <dbReference type="ARBA" id="ARBA00022692"/>
    </source>
</evidence>
<comment type="pathway">
    <text evidence="13">Plant hormone biosynthesis; brassinosteroid biosynthesis.</text>
</comment>
<keyword evidence="9 18" id="KW-0560">Oxidoreductase</keyword>
<keyword evidence="12" id="KW-0472">Membrane</keyword>
<dbReference type="STRING" id="29655.A0A0K9NSJ6"/>
<comment type="cofactor">
    <cofactor evidence="1 17">
        <name>heme</name>
        <dbReference type="ChEBI" id="CHEBI:30413"/>
    </cofactor>
</comment>
<feature type="binding site" description="axial binding residue" evidence="17">
    <location>
        <position position="435"/>
    </location>
    <ligand>
        <name>heme</name>
        <dbReference type="ChEBI" id="CHEBI:30413"/>
    </ligand>
    <ligandPart>
        <name>Fe</name>
        <dbReference type="ChEBI" id="CHEBI:18248"/>
    </ligandPart>
</feature>
<comment type="similarity">
    <text evidence="4 18">Belongs to the cytochrome P450 family.</text>
</comment>
<keyword evidence="11 18" id="KW-0503">Monooxygenase</keyword>
<comment type="pathway">
    <text evidence="14">Steroid biosynthesis.</text>
</comment>
<evidence type="ECO:0000256" key="9">
    <source>
        <dbReference type="ARBA" id="ARBA00023002"/>
    </source>
</evidence>
<evidence type="ECO:0000256" key="12">
    <source>
        <dbReference type="ARBA" id="ARBA00023136"/>
    </source>
</evidence>
<evidence type="ECO:0000256" key="15">
    <source>
        <dbReference type="ARBA" id="ARBA00068727"/>
    </source>
</evidence>
<accession>A0A0K9NSJ6</accession>
<evidence type="ECO:0000256" key="13">
    <source>
        <dbReference type="ARBA" id="ARBA00037910"/>
    </source>
</evidence>
<dbReference type="Gene3D" id="1.10.630.10">
    <property type="entry name" value="Cytochrome P450"/>
    <property type="match status" value="1"/>
</dbReference>
<evidence type="ECO:0000256" key="8">
    <source>
        <dbReference type="ARBA" id="ARBA00022989"/>
    </source>
</evidence>
<proteinExistence type="inferred from homology"/>
<name>A0A0K9NSJ6_ZOSMR</name>
<keyword evidence="5 17" id="KW-0349">Heme</keyword>
<organism evidence="20 21">
    <name type="scientific">Zostera marina</name>
    <name type="common">Eelgrass</name>
    <dbReference type="NCBI Taxonomy" id="29655"/>
    <lineage>
        <taxon>Eukaryota</taxon>
        <taxon>Viridiplantae</taxon>
        <taxon>Streptophyta</taxon>
        <taxon>Embryophyta</taxon>
        <taxon>Tracheophyta</taxon>
        <taxon>Spermatophyta</taxon>
        <taxon>Magnoliopsida</taxon>
        <taxon>Liliopsida</taxon>
        <taxon>Zosteraceae</taxon>
        <taxon>Zostera</taxon>
    </lineage>
</organism>
<comment type="caution">
    <text evidence="20">The sequence shown here is derived from an EMBL/GenBank/DDBJ whole genome shotgun (WGS) entry which is preliminary data.</text>
</comment>
<dbReference type="PROSITE" id="PS00086">
    <property type="entry name" value="CYTOCHROME_P450"/>
    <property type="match status" value="1"/>
</dbReference>
<keyword evidence="6" id="KW-0812">Transmembrane</keyword>
<dbReference type="PANTHER" id="PTHR24286:SF30">
    <property type="entry name" value="3-EPI-6-DEOXOCATHASTERONE 23-MONOOXYGENASE CYP90D1"/>
    <property type="match status" value="1"/>
</dbReference>
<dbReference type="PRINTS" id="PR00465">
    <property type="entry name" value="EP450IV"/>
</dbReference>
<evidence type="ECO:0000256" key="4">
    <source>
        <dbReference type="ARBA" id="ARBA00010617"/>
    </source>
</evidence>
<evidence type="ECO:0000256" key="16">
    <source>
        <dbReference type="ARBA" id="ARBA00078099"/>
    </source>
</evidence>
<comment type="subcellular location">
    <subcellularLocation>
        <location evidence="2">Membrane</location>
        <topology evidence="2">Single-pass membrane protein</topology>
    </subcellularLocation>
</comment>
<evidence type="ECO:0000256" key="5">
    <source>
        <dbReference type="ARBA" id="ARBA00022617"/>
    </source>
</evidence>
<dbReference type="InterPro" id="IPR001128">
    <property type="entry name" value="Cyt_P450"/>
</dbReference>
<dbReference type="InterPro" id="IPR002403">
    <property type="entry name" value="Cyt_P450_E_grp-IV"/>
</dbReference>
<feature type="chain" id="PRO_5005527189" description="Cytochrome P450 90D2" evidence="19">
    <location>
        <begin position="20"/>
        <end position="486"/>
    </location>
</feature>
<evidence type="ECO:0000256" key="7">
    <source>
        <dbReference type="ARBA" id="ARBA00022723"/>
    </source>
</evidence>
<evidence type="ECO:0000256" key="3">
    <source>
        <dbReference type="ARBA" id="ARBA00004972"/>
    </source>
</evidence>
<dbReference type="InterPro" id="IPR036396">
    <property type="entry name" value="Cyt_P450_sf"/>
</dbReference>
<evidence type="ECO:0000256" key="14">
    <source>
        <dbReference type="ARBA" id="ARBA00060577"/>
    </source>
</evidence>
<dbReference type="Pfam" id="PF00067">
    <property type="entry name" value="p450"/>
    <property type="match status" value="1"/>
</dbReference>
<dbReference type="SUPFAM" id="SSF48264">
    <property type="entry name" value="Cytochrome P450"/>
    <property type="match status" value="1"/>
</dbReference>
<evidence type="ECO:0000313" key="21">
    <source>
        <dbReference type="Proteomes" id="UP000036987"/>
    </source>
</evidence>
<evidence type="ECO:0000256" key="10">
    <source>
        <dbReference type="ARBA" id="ARBA00023004"/>
    </source>
</evidence>
<evidence type="ECO:0000256" key="2">
    <source>
        <dbReference type="ARBA" id="ARBA00004167"/>
    </source>
</evidence>
<keyword evidence="19" id="KW-0732">Signal</keyword>
<evidence type="ECO:0000256" key="18">
    <source>
        <dbReference type="RuleBase" id="RU000461"/>
    </source>
</evidence>